<reference evidence="1 2" key="1">
    <citation type="journal article" date="2019" name="Int. J. Syst. Evol. Microbiol.">
        <title>The Global Catalogue of Microorganisms (GCM) 10K type strain sequencing project: providing services to taxonomists for standard genome sequencing and annotation.</title>
        <authorList>
            <consortium name="The Broad Institute Genomics Platform"/>
            <consortium name="The Broad Institute Genome Sequencing Center for Infectious Disease"/>
            <person name="Wu L."/>
            <person name="Ma J."/>
        </authorList>
    </citation>
    <scope>NUCLEOTIDE SEQUENCE [LARGE SCALE GENOMIC DNA]</scope>
    <source>
        <strain evidence="1 2">JCM 14603</strain>
    </source>
</reference>
<comment type="caution">
    <text evidence="1">The sequence shown here is derived from an EMBL/GenBank/DDBJ whole genome shotgun (WGS) entry which is preliminary data.</text>
</comment>
<organism evidence="1 2">
    <name type="scientific">Sphingomonas insulae</name>
    <dbReference type="NCBI Taxonomy" id="424800"/>
    <lineage>
        <taxon>Bacteria</taxon>
        <taxon>Pseudomonadati</taxon>
        <taxon>Pseudomonadota</taxon>
        <taxon>Alphaproteobacteria</taxon>
        <taxon>Sphingomonadales</taxon>
        <taxon>Sphingomonadaceae</taxon>
        <taxon>Sphingomonas</taxon>
    </lineage>
</organism>
<gene>
    <name evidence="1" type="ORF">GCM10009102_01860</name>
</gene>
<protein>
    <submittedName>
        <fullName evidence="1">Uncharacterized protein</fullName>
    </submittedName>
</protein>
<accession>A0ABN1HL20</accession>
<evidence type="ECO:0000313" key="1">
    <source>
        <dbReference type="EMBL" id="GAA0657419.1"/>
    </source>
</evidence>
<proteinExistence type="predicted"/>
<evidence type="ECO:0000313" key="2">
    <source>
        <dbReference type="Proteomes" id="UP001500238"/>
    </source>
</evidence>
<name>A0ABN1HL20_9SPHN</name>
<keyword evidence="2" id="KW-1185">Reference proteome</keyword>
<dbReference type="EMBL" id="BAAAES010000001">
    <property type="protein sequence ID" value="GAA0657419.1"/>
    <property type="molecule type" value="Genomic_DNA"/>
</dbReference>
<dbReference type="Proteomes" id="UP001500238">
    <property type="component" value="Unassembled WGS sequence"/>
</dbReference>
<dbReference type="RefSeq" id="WP_166753174.1">
    <property type="nucleotide sequence ID" value="NZ_JAASQQ010000004.1"/>
</dbReference>
<sequence length="232" mass="24817">MRFDATRALVVYAGVLTLAVGWALVTGAAVPAALDTLDVRRINVREADGTIRMVIAARDRFPGLIVRRREHPHPGRTDAAGMLFYNDEGTENGGLIFGGRTVAGKPAAFGHLSFDQYEQDQVVALAQNEGGGDRDAGLRIADRPDAALDIAAIRRLDGLPPAGRDAAIQRMKDSGAFGHERAFLGKDRSGDALLDLHDGAGRTRLRLRVARAGAARIEFLDAAGRVTRTLAD</sequence>